<dbReference type="GO" id="GO:0005634">
    <property type="term" value="C:nucleus"/>
    <property type="evidence" value="ECO:0007669"/>
    <property type="project" value="UniProtKB-SubCell"/>
</dbReference>
<reference evidence="10" key="2">
    <citation type="submission" date="2025-08" db="UniProtKB">
        <authorList>
            <consortium name="Ensembl"/>
        </authorList>
    </citation>
    <scope>IDENTIFICATION</scope>
</reference>
<dbReference type="FunFam" id="3.30.160.60:FF:000478">
    <property type="entry name" value="Zinc finger protein 133"/>
    <property type="match status" value="1"/>
</dbReference>
<evidence type="ECO:0000313" key="10">
    <source>
        <dbReference type="Ensembl" id="ENSGWIP00000047068.1"/>
    </source>
</evidence>
<dbReference type="GO" id="GO:0008270">
    <property type="term" value="F:zinc ion binding"/>
    <property type="evidence" value="ECO:0007669"/>
    <property type="project" value="UniProtKB-KW"/>
</dbReference>
<dbReference type="InterPro" id="IPR036236">
    <property type="entry name" value="Znf_C2H2_sf"/>
</dbReference>
<evidence type="ECO:0000256" key="3">
    <source>
        <dbReference type="ARBA" id="ARBA00022737"/>
    </source>
</evidence>
<dbReference type="GO" id="GO:0000978">
    <property type="term" value="F:RNA polymerase II cis-regulatory region sequence-specific DNA binding"/>
    <property type="evidence" value="ECO:0007669"/>
    <property type="project" value="TreeGrafter"/>
</dbReference>
<dbReference type="GO" id="GO:0000122">
    <property type="term" value="P:negative regulation of transcription by RNA polymerase II"/>
    <property type="evidence" value="ECO:0007669"/>
    <property type="project" value="UniProtKB-ARBA"/>
</dbReference>
<protein>
    <recommendedName>
        <fullName evidence="9">C2H2-type domain-containing protein</fullName>
    </recommendedName>
</protein>
<evidence type="ECO:0000259" key="9">
    <source>
        <dbReference type="PROSITE" id="PS50157"/>
    </source>
</evidence>
<evidence type="ECO:0000256" key="5">
    <source>
        <dbReference type="ARBA" id="ARBA00022833"/>
    </source>
</evidence>
<dbReference type="PANTHER" id="PTHR24393">
    <property type="entry name" value="ZINC FINGER PROTEIN"/>
    <property type="match status" value="1"/>
</dbReference>
<reference evidence="10" key="1">
    <citation type="submission" date="2020-06" db="EMBL/GenBank/DDBJ databases">
        <authorList>
            <consortium name="Wellcome Sanger Institute Data Sharing"/>
        </authorList>
    </citation>
    <scope>NUCLEOTIDE SEQUENCE [LARGE SCALE GENOMIC DNA]</scope>
</reference>
<evidence type="ECO:0000256" key="2">
    <source>
        <dbReference type="ARBA" id="ARBA00022723"/>
    </source>
</evidence>
<dbReference type="InterPro" id="IPR013087">
    <property type="entry name" value="Znf_C2H2_type"/>
</dbReference>
<evidence type="ECO:0000256" key="7">
    <source>
        <dbReference type="ARBA" id="ARBA00023242"/>
    </source>
</evidence>
<dbReference type="PROSITE" id="PS00028">
    <property type="entry name" value="ZINC_FINGER_C2H2_1"/>
    <property type="match status" value="4"/>
</dbReference>
<feature type="domain" description="C2H2-type" evidence="9">
    <location>
        <begin position="166"/>
        <end position="193"/>
    </location>
</feature>
<accession>A0A8C5HNL5</accession>
<proteinExistence type="predicted"/>
<dbReference type="FunFam" id="3.30.160.60:FF:000912">
    <property type="entry name" value="Zinc finger protein 660"/>
    <property type="match status" value="1"/>
</dbReference>
<evidence type="ECO:0000256" key="8">
    <source>
        <dbReference type="PROSITE-ProRule" id="PRU00042"/>
    </source>
</evidence>
<dbReference type="SMART" id="SM00355">
    <property type="entry name" value="ZnF_C2H2"/>
    <property type="match status" value="4"/>
</dbReference>
<keyword evidence="6" id="KW-0238">DNA-binding</keyword>
<feature type="domain" description="C2H2-type" evidence="9">
    <location>
        <begin position="139"/>
        <end position="166"/>
    </location>
</feature>
<dbReference type="Pfam" id="PF00096">
    <property type="entry name" value="zf-C2H2"/>
    <property type="match status" value="2"/>
</dbReference>
<dbReference type="Pfam" id="PF13465">
    <property type="entry name" value="zf-H2C2_2"/>
    <property type="match status" value="1"/>
</dbReference>
<dbReference type="FunFam" id="3.30.160.60:FF:001465">
    <property type="entry name" value="Zinc finger protein 560"/>
    <property type="match status" value="1"/>
</dbReference>
<dbReference type="SUPFAM" id="SSF57667">
    <property type="entry name" value="beta-beta-alpha zinc fingers"/>
    <property type="match status" value="2"/>
</dbReference>
<dbReference type="PANTHER" id="PTHR24393:SF151">
    <property type="entry name" value="C2H2-TYPE DOMAIN-CONTAINING PROTEIN"/>
    <property type="match status" value="1"/>
</dbReference>
<keyword evidence="2" id="KW-0479">Metal-binding</keyword>
<dbReference type="Gene3D" id="3.30.160.60">
    <property type="entry name" value="Classic Zinc Finger"/>
    <property type="match status" value="4"/>
</dbReference>
<dbReference type="Proteomes" id="UP000694680">
    <property type="component" value="Chromosome 9"/>
</dbReference>
<evidence type="ECO:0000256" key="6">
    <source>
        <dbReference type="ARBA" id="ARBA00023125"/>
    </source>
</evidence>
<evidence type="ECO:0000313" key="11">
    <source>
        <dbReference type="Proteomes" id="UP000694680"/>
    </source>
</evidence>
<feature type="domain" description="C2H2-type" evidence="9">
    <location>
        <begin position="83"/>
        <end position="110"/>
    </location>
</feature>
<keyword evidence="4 8" id="KW-0863">Zinc-finger</keyword>
<reference evidence="10" key="3">
    <citation type="submission" date="2025-09" db="UniProtKB">
        <authorList>
            <consortium name="Ensembl"/>
        </authorList>
    </citation>
    <scope>IDENTIFICATION</scope>
</reference>
<dbReference type="FunFam" id="3.30.160.60:FF:003287">
    <property type="entry name" value="Zgc:113343"/>
    <property type="match status" value="1"/>
</dbReference>
<organism evidence="10 11">
    <name type="scientific">Gouania willdenowi</name>
    <name type="common">Blunt-snouted clingfish</name>
    <name type="synonym">Lepadogaster willdenowi</name>
    <dbReference type="NCBI Taxonomy" id="441366"/>
    <lineage>
        <taxon>Eukaryota</taxon>
        <taxon>Metazoa</taxon>
        <taxon>Chordata</taxon>
        <taxon>Craniata</taxon>
        <taxon>Vertebrata</taxon>
        <taxon>Euteleostomi</taxon>
        <taxon>Actinopterygii</taxon>
        <taxon>Neopterygii</taxon>
        <taxon>Teleostei</taxon>
        <taxon>Neoteleostei</taxon>
        <taxon>Acanthomorphata</taxon>
        <taxon>Ovalentaria</taxon>
        <taxon>Blenniimorphae</taxon>
        <taxon>Blenniiformes</taxon>
        <taxon>Gobiesocoidei</taxon>
        <taxon>Gobiesocidae</taxon>
        <taxon>Gobiesocinae</taxon>
        <taxon>Gouania</taxon>
    </lineage>
</organism>
<keyword evidence="7" id="KW-0539">Nucleus</keyword>
<keyword evidence="3" id="KW-0677">Repeat</keyword>
<evidence type="ECO:0000256" key="4">
    <source>
        <dbReference type="ARBA" id="ARBA00022771"/>
    </source>
</evidence>
<dbReference type="PROSITE" id="PS50157">
    <property type="entry name" value="ZINC_FINGER_C2H2_2"/>
    <property type="match status" value="4"/>
</dbReference>
<dbReference type="GO" id="GO:0001228">
    <property type="term" value="F:DNA-binding transcription activator activity, RNA polymerase II-specific"/>
    <property type="evidence" value="ECO:0007669"/>
    <property type="project" value="TreeGrafter"/>
</dbReference>
<name>A0A8C5HNL5_GOUWI</name>
<feature type="domain" description="C2H2-type" evidence="9">
    <location>
        <begin position="111"/>
        <end position="138"/>
    </location>
</feature>
<dbReference type="AlphaFoldDB" id="A0A8C5HNL5"/>
<keyword evidence="11" id="KW-1185">Reference proteome</keyword>
<sequence length="201" mass="23194">PPRIKEEEEDLSIRLNENLETDNDMLTYSYDKSPPREDIMYTLKPDQSQNATELNSQGNTSVKYSGVAQKNFQNQNLCNKTPYTCTTCGKSFKDVSILKRHMRIHTGEKPYQCKTCGKAFGLVQDLKKHTRIHTGEKPYSCDRCGKVFRSRSNLSAHIRTHREKPHVCSTCGKSFSRNADLRRHLRSHTGEKPYLSRHVFL</sequence>
<dbReference type="Ensembl" id="ENSGWIT00000050930.1">
    <property type="protein sequence ID" value="ENSGWIP00000047068.1"/>
    <property type="gene ID" value="ENSGWIG00000023187.1"/>
</dbReference>
<evidence type="ECO:0000256" key="1">
    <source>
        <dbReference type="ARBA" id="ARBA00004123"/>
    </source>
</evidence>
<comment type="subcellular location">
    <subcellularLocation>
        <location evidence="1">Nucleus</location>
    </subcellularLocation>
</comment>
<keyword evidence="5" id="KW-0862">Zinc</keyword>